<comment type="subcellular location">
    <subcellularLocation>
        <location evidence="1">Nucleus</location>
        <location evidence="1">Nucleoplasm</location>
    </subcellularLocation>
</comment>
<proteinExistence type="inferred from homology"/>
<evidence type="ECO:0000313" key="9">
    <source>
        <dbReference type="Proteomes" id="UP000187609"/>
    </source>
</evidence>
<evidence type="ECO:0000256" key="1">
    <source>
        <dbReference type="ARBA" id="ARBA00004642"/>
    </source>
</evidence>
<dbReference type="Proteomes" id="UP000187609">
    <property type="component" value="Unassembled WGS sequence"/>
</dbReference>
<protein>
    <recommendedName>
        <fullName evidence="5">Cyclin-dependent kinase inhibitor</fullName>
    </recommendedName>
</protein>
<keyword evidence="3 5" id="KW-0649">Protein kinase inhibitor</keyword>
<dbReference type="InterPro" id="IPR044898">
    <property type="entry name" value="CDI_dom_sf"/>
</dbReference>
<dbReference type="InterPro" id="IPR044275">
    <property type="entry name" value="KRP"/>
</dbReference>
<accession>A0A314KP52</accession>
<comment type="caution">
    <text evidence="8">The sequence shown here is derived from an EMBL/GenBank/DDBJ whole genome shotgun (WGS) entry which is preliminary data.</text>
</comment>
<dbReference type="GeneID" id="109209326"/>
<dbReference type="KEGG" id="nau:109209326"/>
<gene>
    <name evidence="8" type="primary">KRP1_0</name>
    <name evidence="8" type="ORF">A4A49_28814</name>
</gene>
<evidence type="ECO:0000256" key="4">
    <source>
        <dbReference type="ARBA" id="ARBA00023306"/>
    </source>
</evidence>
<evidence type="ECO:0000256" key="5">
    <source>
        <dbReference type="PIRNR" id="PIRNR017811"/>
    </source>
</evidence>
<dbReference type="PANTHER" id="PTHR46776">
    <property type="entry name" value="CYCLIN-DEPENDENT KINASE INHIBITOR 4-RELATED"/>
    <property type="match status" value="1"/>
</dbReference>
<comment type="similarity">
    <text evidence="2 5">Belongs to the CDI family. ICK/KRP subfamily.</text>
</comment>
<sequence length="215" mass="24067">MRRRYNKSKSKGIGEMTVMEVGKVEEVAVKMTASAEREVLEVADHAKKRKMCDGDLEMSPTVACVRSHSEDILVAQESLVTPTSELSSPKENAALSSNFDDALASCCASNGSSKSLDLEEETVEIATSKSKERASLCSSIKAELRQMEPTTRAHHPKSRRRLTAEKMPSETDLEEFFAAAEKDILKRFTKKYNFDFVKEDPLEGHYEWVRSTVKP</sequence>
<evidence type="ECO:0000313" key="8">
    <source>
        <dbReference type="EMBL" id="OIT30955.1"/>
    </source>
</evidence>
<dbReference type="AlphaFoldDB" id="A0A314KP52"/>
<dbReference type="Gene3D" id="4.10.365.10">
    <property type="entry name" value="p27"/>
    <property type="match status" value="1"/>
</dbReference>
<name>A0A314KP52_NICAT</name>
<evidence type="ECO:0000256" key="2">
    <source>
        <dbReference type="ARBA" id="ARBA00010274"/>
    </source>
</evidence>
<dbReference type="STRING" id="49451.A0A314KP52"/>
<organism evidence="8 9">
    <name type="scientific">Nicotiana attenuata</name>
    <name type="common">Coyote tobacco</name>
    <dbReference type="NCBI Taxonomy" id="49451"/>
    <lineage>
        <taxon>Eukaryota</taxon>
        <taxon>Viridiplantae</taxon>
        <taxon>Streptophyta</taxon>
        <taxon>Embryophyta</taxon>
        <taxon>Tracheophyta</taxon>
        <taxon>Spermatophyta</taxon>
        <taxon>Magnoliopsida</taxon>
        <taxon>eudicotyledons</taxon>
        <taxon>Gunneridae</taxon>
        <taxon>Pentapetalae</taxon>
        <taxon>asterids</taxon>
        <taxon>lamiids</taxon>
        <taxon>Solanales</taxon>
        <taxon>Solanaceae</taxon>
        <taxon>Nicotianoideae</taxon>
        <taxon>Nicotianeae</taxon>
        <taxon>Nicotiana</taxon>
    </lineage>
</organism>
<evidence type="ECO:0000259" key="7">
    <source>
        <dbReference type="Pfam" id="PF02234"/>
    </source>
</evidence>
<dbReference type="GO" id="GO:0004861">
    <property type="term" value="F:cyclin-dependent protein serine/threonine kinase inhibitor activity"/>
    <property type="evidence" value="ECO:0007669"/>
    <property type="project" value="UniProtKB-UniRule"/>
</dbReference>
<feature type="compositionally biased region" description="Basic residues" evidence="6">
    <location>
        <begin position="152"/>
        <end position="161"/>
    </location>
</feature>
<feature type="region of interest" description="Disordered" evidence="6">
    <location>
        <begin position="148"/>
        <end position="167"/>
    </location>
</feature>
<dbReference type="InterPro" id="IPR003175">
    <property type="entry name" value="CDI_dom"/>
</dbReference>
<keyword evidence="9" id="KW-1185">Reference proteome</keyword>
<dbReference type="GO" id="GO:0051726">
    <property type="term" value="P:regulation of cell cycle"/>
    <property type="evidence" value="ECO:0007669"/>
    <property type="project" value="InterPro"/>
</dbReference>
<dbReference type="EMBL" id="MJEQ01001385">
    <property type="protein sequence ID" value="OIT30955.1"/>
    <property type="molecule type" value="Genomic_DNA"/>
</dbReference>
<dbReference type="GO" id="GO:0005654">
    <property type="term" value="C:nucleoplasm"/>
    <property type="evidence" value="ECO:0007669"/>
    <property type="project" value="UniProtKB-SubCell"/>
</dbReference>
<dbReference type="OrthoDB" id="1300496at2759"/>
<dbReference type="Gramene" id="OIT30955">
    <property type="protein sequence ID" value="OIT30955"/>
    <property type="gene ID" value="A4A49_28814"/>
</dbReference>
<feature type="domain" description="Cyclin-dependent kinase inhibitor" evidence="7">
    <location>
        <begin position="166"/>
        <end position="210"/>
    </location>
</feature>
<reference evidence="8" key="1">
    <citation type="submission" date="2016-11" db="EMBL/GenBank/DDBJ databases">
        <title>The genome of Nicotiana attenuata.</title>
        <authorList>
            <person name="Xu S."/>
            <person name="Brockmoeller T."/>
            <person name="Gaquerel E."/>
            <person name="Navarro A."/>
            <person name="Kuhl H."/>
            <person name="Gase K."/>
            <person name="Ling Z."/>
            <person name="Zhou W."/>
            <person name="Kreitzer C."/>
            <person name="Stanke M."/>
            <person name="Tang H."/>
            <person name="Lyons E."/>
            <person name="Pandey P."/>
            <person name="Pandey S.P."/>
            <person name="Timmermann B."/>
            <person name="Baldwin I.T."/>
        </authorList>
    </citation>
    <scope>NUCLEOTIDE SEQUENCE [LARGE SCALE GENOMIC DNA]</scope>
    <source>
        <strain evidence="8">UT</strain>
    </source>
</reference>
<dbReference type="PIRSF" id="PIRSF017811">
    <property type="entry name" value="CDK_inhib_pln"/>
    <property type="match status" value="1"/>
</dbReference>
<keyword evidence="4" id="KW-0131">Cell cycle</keyword>
<evidence type="ECO:0000256" key="3">
    <source>
        <dbReference type="ARBA" id="ARBA00023013"/>
    </source>
</evidence>
<evidence type="ECO:0000256" key="6">
    <source>
        <dbReference type="SAM" id="MobiDB-lite"/>
    </source>
</evidence>
<dbReference type="Pfam" id="PF02234">
    <property type="entry name" value="CDI"/>
    <property type="match status" value="1"/>
</dbReference>